<evidence type="ECO:0000256" key="4">
    <source>
        <dbReference type="ARBA" id="ARBA00022630"/>
    </source>
</evidence>
<dbReference type="FunFam" id="3.40.50.80:FF:000001">
    <property type="entry name" value="NADPH--cytochrome P450 reductase 1"/>
    <property type="match status" value="1"/>
</dbReference>
<evidence type="ECO:0000256" key="7">
    <source>
        <dbReference type="ARBA" id="ARBA00022857"/>
    </source>
</evidence>
<keyword evidence="9" id="KW-0028">Amino-acid biosynthesis</keyword>
<dbReference type="Gene3D" id="2.40.30.10">
    <property type="entry name" value="Translation factors"/>
    <property type="match status" value="1"/>
</dbReference>
<evidence type="ECO:0000313" key="13">
    <source>
        <dbReference type="Proteomes" id="UP000031465"/>
    </source>
</evidence>
<evidence type="ECO:0000256" key="3">
    <source>
        <dbReference type="ARBA" id="ARBA00012604"/>
    </source>
</evidence>
<dbReference type="InterPro" id="IPR017938">
    <property type="entry name" value="Riboflavin_synthase-like_b-brl"/>
</dbReference>
<dbReference type="GO" id="GO:0010181">
    <property type="term" value="F:FMN binding"/>
    <property type="evidence" value="ECO:0007669"/>
    <property type="project" value="TreeGrafter"/>
</dbReference>
<dbReference type="InterPro" id="IPR017927">
    <property type="entry name" value="FAD-bd_FR_type"/>
</dbReference>
<evidence type="ECO:0000256" key="2">
    <source>
        <dbReference type="ARBA" id="ARBA00001974"/>
    </source>
</evidence>
<dbReference type="SUPFAM" id="SSF52343">
    <property type="entry name" value="Ferredoxin reductase-like, C-terminal NADP-linked domain"/>
    <property type="match status" value="1"/>
</dbReference>
<dbReference type="EC" id="1.8.1.2" evidence="3"/>
<keyword evidence="7" id="KW-0521">NADP</keyword>
<keyword evidence="6" id="KW-0274">FAD</keyword>
<dbReference type="GO" id="GO:0004783">
    <property type="term" value="F:sulfite reductase (NADPH) activity"/>
    <property type="evidence" value="ECO:0007669"/>
    <property type="project" value="UniProtKB-EC"/>
</dbReference>
<accession>A0A0C1H985</accession>
<dbReference type="PROSITE" id="PS51384">
    <property type="entry name" value="FAD_FR"/>
    <property type="match status" value="1"/>
</dbReference>
<feature type="domain" description="FAD-binding FR-type" evidence="11">
    <location>
        <begin position="13"/>
        <end position="237"/>
    </location>
</feature>
<evidence type="ECO:0000256" key="8">
    <source>
        <dbReference type="ARBA" id="ARBA00023002"/>
    </source>
</evidence>
<proteinExistence type="predicted"/>
<comment type="cofactor">
    <cofactor evidence="2">
        <name>FAD</name>
        <dbReference type="ChEBI" id="CHEBI:57692"/>
    </cofactor>
</comment>
<keyword evidence="5" id="KW-0288">FMN</keyword>
<comment type="caution">
    <text evidence="12">The sequence shown here is derived from an EMBL/GenBank/DDBJ whole genome shotgun (WGS) entry which is preliminary data.</text>
</comment>
<keyword evidence="4" id="KW-0285">Flavoprotein</keyword>
<evidence type="ECO:0000259" key="11">
    <source>
        <dbReference type="PROSITE" id="PS51384"/>
    </source>
</evidence>
<dbReference type="PRINTS" id="PR00371">
    <property type="entry name" value="FPNCR"/>
</dbReference>
<keyword evidence="8 12" id="KW-0560">Oxidoreductase</keyword>
<dbReference type="SUPFAM" id="SSF63380">
    <property type="entry name" value="Riboflavin synthase domain-like"/>
    <property type="match status" value="1"/>
</dbReference>
<dbReference type="EMBL" id="JSAN01000017">
    <property type="protein sequence ID" value="KIC73914.1"/>
    <property type="molecule type" value="Genomic_DNA"/>
</dbReference>
<dbReference type="PANTHER" id="PTHR19384:SF128">
    <property type="entry name" value="NADPH OXIDOREDUCTASE A"/>
    <property type="match status" value="1"/>
</dbReference>
<protein>
    <recommendedName>
        <fullName evidence="3">assimilatory sulfite reductase (NADPH)</fullName>
        <ecNumber evidence="3">1.8.1.2</ecNumber>
    </recommendedName>
</protein>
<dbReference type="Pfam" id="PF00667">
    <property type="entry name" value="FAD_binding_1"/>
    <property type="match status" value="1"/>
</dbReference>
<evidence type="ECO:0000256" key="10">
    <source>
        <dbReference type="ARBA" id="ARBA00052219"/>
    </source>
</evidence>
<dbReference type="GO" id="GO:0005829">
    <property type="term" value="C:cytosol"/>
    <property type="evidence" value="ECO:0007669"/>
    <property type="project" value="TreeGrafter"/>
</dbReference>
<gene>
    <name evidence="12" type="primary">cysJ</name>
    <name evidence="12" type="ORF">DB44_AS00100</name>
</gene>
<dbReference type="InterPro" id="IPR001709">
    <property type="entry name" value="Flavoprot_Pyr_Nucl_cyt_Rdtase"/>
</dbReference>
<dbReference type="GO" id="GO:0019344">
    <property type="term" value="P:cysteine biosynthetic process"/>
    <property type="evidence" value="ECO:0007669"/>
    <property type="project" value="UniProtKB-KW"/>
</dbReference>
<sequence length="388" mass="45589">MKDFMNYSTYNKQNPFLATIRNRYQLSKSGSQKNTQHLVLDLRGSQLTYEAGDSIGVYPKHDPELINKTLIAARASGEEYIQSKQTGETISLRDFFSKQGNITDVSQKLLKELYNRQTNLDKKHQLELLLDENNRVALKAYLALHEVWDLLLFHVEVHFTPQELADLLMPLLPRFYSISSSQKYVGEEVHLTIAHLEYETNGHKRRGVCTHYLCELVKLHNPEVPVFIQPSHSFRLPEDLHAPLVMVGPGTGVAPFRAFLQERVLHHQTKGKHWLFFGERNRSSDFFYEEDWRLFEQHGHLRLDAVFSRDQEEKVYVQHKMFEHGEELFKWLEEGAYLFVCGDAERMAKDVEITLLAIIQEFGKKDFQEAREYVKRLRQQKKYLRDVY</sequence>
<dbReference type="Gene3D" id="1.20.990.10">
    <property type="entry name" value="NADPH-cytochrome p450 Reductase, Chain A, domain 3"/>
    <property type="match status" value="1"/>
</dbReference>
<dbReference type="PANTHER" id="PTHR19384">
    <property type="entry name" value="NITRIC OXIDE SYNTHASE-RELATED"/>
    <property type="match status" value="1"/>
</dbReference>
<dbReference type="CDD" id="cd06199">
    <property type="entry name" value="SiR"/>
    <property type="match status" value="1"/>
</dbReference>
<dbReference type="Gene3D" id="3.40.50.80">
    <property type="entry name" value="Nucleotide-binding domain of ferredoxin-NADP reductase (FNR) module"/>
    <property type="match status" value="1"/>
</dbReference>
<reference evidence="12 13" key="1">
    <citation type="journal article" date="2014" name="Mol. Biol. Evol.">
        <title>Massive expansion of Ubiquitination-related gene families within the Chlamydiae.</title>
        <authorList>
            <person name="Domman D."/>
            <person name="Collingro A."/>
            <person name="Lagkouvardos I."/>
            <person name="Gehre L."/>
            <person name="Weinmaier T."/>
            <person name="Rattei T."/>
            <person name="Subtil A."/>
            <person name="Horn M."/>
        </authorList>
    </citation>
    <scope>NUCLEOTIDE SEQUENCE [LARGE SCALE GENOMIC DNA]</scope>
    <source>
        <strain evidence="12 13">EI2</strain>
    </source>
</reference>
<evidence type="ECO:0000256" key="9">
    <source>
        <dbReference type="ARBA" id="ARBA00023192"/>
    </source>
</evidence>
<dbReference type="Proteomes" id="UP000031465">
    <property type="component" value="Unassembled WGS sequence"/>
</dbReference>
<comment type="cofactor">
    <cofactor evidence="1">
        <name>FMN</name>
        <dbReference type="ChEBI" id="CHEBI:58210"/>
    </cofactor>
</comment>
<evidence type="ECO:0000256" key="5">
    <source>
        <dbReference type="ARBA" id="ARBA00022643"/>
    </source>
</evidence>
<name>A0A0C1H985_9BACT</name>
<keyword evidence="9" id="KW-0198">Cysteine biosynthesis</keyword>
<dbReference type="InterPro" id="IPR001433">
    <property type="entry name" value="OxRdtase_FAD/NAD-bd"/>
</dbReference>
<evidence type="ECO:0000256" key="1">
    <source>
        <dbReference type="ARBA" id="ARBA00001917"/>
    </source>
</evidence>
<dbReference type="Pfam" id="PF00175">
    <property type="entry name" value="NAD_binding_1"/>
    <property type="match status" value="1"/>
</dbReference>
<dbReference type="AlphaFoldDB" id="A0A0C1H985"/>
<dbReference type="InterPro" id="IPR039261">
    <property type="entry name" value="FNR_nucleotide-bd"/>
</dbReference>
<dbReference type="PATRIC" id="fig|362787.3.peg.253"/>
<evidence type="ECO:0000313" key="12">
    <source>
        <dbReference type="EMBL" id="KIC73914.1"/>
    </source>
</evidence>
<dbReference type="InterPro" id="IPR023173">
    <property type="entry name" value="NADPH_Cyt_P450_Rdtase_alpha"/>
</dbReference>
<dbReference type="InterPro" id="IPR003097">
    <property type="entry name" value="CysJ-like_FAD-binding"/>
</dbReference>
<organism evidence="12 13">
    <name type="scientific">Candidatus Protochlamydia amoebophila</name>
    <dbReference type="NCBI Taxonomy" id="362787"/>
    <lineage>
        <taxon>Bacteria</taxon>
        <taxon>Pseudomonadati</taxon>
        <taxon>Chlamydiota</taxon>
        <taxon>Chlamydiia</taxon>
        <taxon>Parachlamydiales</taxon>
        <taxon>Parachlamydiaceae</taxon>
        <taxon>Candidatus Protochlamydia</taxon>
    </lineage>
</organism>
<evidence type="ECO:0000256" key="6">
    <source>
        <dbReference type="ARBA" id="ARBA00022827"/>
    </source>
</evidence>
<dbReference type="GO" id="GO:0050660">
    <property type="term" value="F:flavin adenine dinucleotide binding"/>
    <property type="evidence" value="ECO:0007669"/>
    <property type="project" value="TreeGrafter"/>
</dbReference>
<comment type="catalytic activity">
    <reaction evidence="10">
        <text>hydrogen sulfide + 3 NADP(+) + 3 H2O = sulfite + 3 NADPH + 4 H(+)</text>
        <dbReference type="Rhea" id="RHEA:13801"/>
        <dbReference type="ChEBI" id="CHEBI:15377"/>
        <dbReference type="ChEBI" id="CHEBI:15378"/>
        <dbReference type="ChEBI" id="CHEBI:17359"/>
        <dbReference type="ChEBI" id="CHEBI:29919"/>
        <dbReference type="ChEBI" id="CHEBI:57783"/>
        <dbReference type="ChEBI" id="CHEBI:58349"/>
        <dbReference type="EC" id="1.8.1.2"/>
    </reaction>
</comment>